<accession>A0ABN5X0Y3</accession>
<dbReference type="EMBL" id="AP019416">
    <property type="protein sequence ID" value="BBI52806.1"/>
    <property type="molecule type" value="Genomic_DNA"/>
</dbReference>
<evidence type="ECO:0000256" key="1">
    <source>
        <dbReference type="SAM" id="Phobius"/>
    </source>
</evidence>
<gene>
    <name evidence="2" type="ORF">HORIV_52270</name>
</gene>
<keyword evidence="1" id="KW-1133">Transmembrane helix</keyword>
<sequence>MPIIQHAWQALKLGNPFTIEMLMSIAALGALAINAAAEAAVVVFLFAVGRCWKALPQPKHAAVFRRFPS</sequence>
<evidence type="ECO:0000313" key="3">
    <source>
        <dbReference type="Proteomes" id="UP000289555"/>
    </source>
</evidence>
<dbReference type="Proteomes" id="UP000289555">
    <property type="component" value="Chromosome"/>
</dbReference>
<protein>
    <submittedName>
        <fullName evidence="2">Uncharacterized protein</fullName>
    </submittedName>
</protein>
<proteinExistence type="predicted"/>
<keyword evidence="1" id="KW-0472">Membrane</keyword>
<feature type="transmembrane region" description="Helical" evidence="1">
    <location>
        <begin position="21"/>
        <end position="48"/>
    </location>
</feature>
<name>A0ABN5X0Y3_9GAMM</name>
<reference evidence="3" key="1">
    <citation type="journal article" date="2019" name="Microbiol. Resour. Announc.">
        <title>Complete Genome Sequence of Halomonas olivaria, a Moderately Halophilic Bacterium Isolated from Olive Processing Effluents, Obtained by Nanopore Sequencing.</title>
        <authorList>
            <person name="Nagata S."/>
            <person name="Ii K.M."/>
            <person name="Tsukimi T."/>
            <person name="Miura M.C."/>
            <person name="Galipon J."/>
            <person name="Arakawa K."/>
        </authorList>
    </citation>
    <scope>NUCLEOTIDE SEQUENCE [LARGE SCALE GENOMIC DNA]</scope>
    <source>
        <strain evidence="3">TYRC17</strain>
    </source>
</reference>
<organism evidence="2 3">
    <name type="scientific">Vreelandella olivaria</name>
    <dbReference type="NCBI Taxonomy" id="390919"/>
    <lineage>
        <taxon>Bacteria</taxon>
        <taxon>Pseudomonadati</taxon>
        <taxon>Pseudomonadota</taxon>
        <taxon>Gammaproteobacteria</taxon>
        <taxon>Oceanospirillales</taxon>
        <taxon>Halomonadaceae</taxon>
        <taxon>Vreelandella</taxon>
    </lineage>
</organism>
<keyword evidence="3" id="KW-1185">Reference proteome</keyword>
<keyword evidence="1" id="KW-0812">Transmembrane</keyword>
<evidence type="ECO:0000313" key="2">
    <source>
        <dbReference type="EMBL" id="BBI52806.1"/>
    </source>
</evidence>